<comment type="caution">
    <text evidence="1">The sequence shown here is derived from an EMBL/GenBank/DDBJ whole genome shotgun (WGS) entry which is preliminary data.</text>
</comment>
<dbReference type="RefSeq" id="WP_097443615.1">
    <property type="nucleotide sequence ID" value="NZ_NBWU01000008.1"/>
</dbReference>
<organism evidence="1 2">
    <name type="scientific">Sediminicola luteus</name>
    <dbReference type="NCBI Taxonomy" id="319238"/>
    <lineage>
        <taxon>Bacteria</taxon>
        <taxon>Pseudomonadati</taxon>
        <taxon>Bacteroidota</taxon>
        <taxon>Flavobacteriia</taxon>
        <taxon>Flavobacteriales</taxon>
        <taxon>Flavobacteriaceae</taxon>
        <taxon>Sediminicola</taxon>
    </lineage>
</organism>
<sequence>MKSFLFFLFLWVGCIVYGQTTYKIEGFSSQYRAELHIEKGYEDQVFKKGRLLVFDGQTQELLIELPSEEFTVHLKSTGTVKTNIIEWPYGEQSVLFYEDLNFDGRKDLALMDGQHSCYHGPSFQVYLVSDQGLRHNKAFSRLAQEYCGMFQIDHENKSIYTTTKNGCCWHQFSTFKVVDNTPVPVSVVEEDAMHFPFLTTTLTEWPNGKKQTSIYKTIDLQQEDVQSRLSFTLAKSGKELLLYTLEDEVLYYLLLQPNGAIEFAYPAAGSEAEIDFMWNTQGNSLGFTNQGAHYEIYETRKGYRLHKIGVRVRVNGKRYHLKGDVKTVKGSLEALRQLNLSNVGKE</sequence>
<evidence type="ECO:0000313" key="1">
    <source>
        <dbReference type="EMBL" id="PCE62528.1"/>
    </source>
</evidence>
<dbReference type="EMBL" id="NBWU01000008">
    <property type="protein sequence ID" value="PCE62528.1"/>
    <property type="molecule type" value="Genomic_DNA"/>
</dbReference>
<dbReference type="AlphaFoldDB" id="A0A2A4G3G8"/>
<evidence type="ECO:0000313" key="2">
    <source>
        <dbReference type="Proteomes" id="UP000219559"/>
    </source>
</evidence>
<dbReference type="NCBIfam" id="NF047539">
    <property type="entry name" value="XAC2610_fam"/>
    <property type="match status" value="1"/>
</dbReference>
<proteinExistence type="predicted"/>
<protein>
    <submittedName>
        <fullName evidence="1">Uncharacterized protein</fullName>
    </submittedName>
</protein>
<keyword evidence="2" id="KW-1185">Reference proteome</keyword>
<dbReference type="OrthoDB" id="5993839at2"/>
<gene>
    <name evidence="1" type="ORF">B7P33_17990</name>
</gene>
<dbReference type="InterPro" id="IPR058087">
    <property type="entry name" value="XAC2610_dom"/>
</dbReference>
<accession>A0A2A4G3G8</accession>
<reference evidence="1 2" key="1">
    <citation type="submission" date="2017-04" db="EMBL/GenBank/DDBJ databases">
        <title>A new member of the family Flavobacteriaceae isolated from ascidians.</title>
        <authorList>
            <person name="Chen L."/>
        </authorList>
    </citation>
    <scope>NUCLEOTIDE SEQUENCE [LARGE SCALE GENOMIC DNA]</scope>
    <source>
        <strain evidence="1 2">HQA918</strain>
    </source>
</reference>
<dbReference type="Proteomes" id="UP000219559">
    <property type="component" value="Unassembled WGS sequence"/>
</dbReference>
<name>A0A2A4G3G8_9FLAO</name>